<dbReference type="RefSeq" id="WP_117604898.1">
    <property type="nucleotide sequence ID" value="NZ_CAXVJN010000012.1"/>
</dbReference>
<feature type="transmembrane region" description="Helical" evidence="1">
    <location>
        <begin position="200"/>
        <end position="217"/>
    </location>
</feature>
<dbReference type="Proteomes" id="UP000261087">
    <property type="component" value="Unassembled WGS sequence"/>
</dbReference>
<name>A0A3E5FRF0_9FIRM</name>
<dbReference type="AlphaFoldDB" id="A0A3E5FRF0"/>
<sequence>MDSLINKITLYDLTAMTLPGSILSLIIISLVPNEFKQIYKAIDNGFIIGILFFLISYCIGWILSQLSKCLFYMEKNYKKKYSLSFIPIIILLISMIIMACFMQGDNSYCIKLFVSTIIIILYFICIILFPNKQKDKEKIQNNFLIKEGYKALKEYYGDDNFDQSLTEENLVKHLAPLAHGLIQTDQKYIRIHNYSSSKSFSKNLAGACLFLGIYFLYSFLLSNGIRFDIIYFLAYLLSIIAVIILQFRYKFFKNKMNILNMTYFIDFVKSRKQ</sequence>
<feature type="transmembrane region" description="Helical" evidence="1">
    <location>
        <begin position="83"/>
        <end position="104"/>
    </location>
</feature>
<evidence type="ECO:0000256" key="1">
    <source>
        <dbReference type="SAM" id="Phobius"/>
    </source>
</evidence>
<evidence type="ECO:0000313" key="2">
    <source>
        <dbReference type="EMBL" id="RGO09935.1"/>
    </source>
</evidence>
<protein>
    <submittedName>
        <fullName evidence="2">Uncharacterized protein</fullName>
    </submittedName>
</protein>
<comment type="caution">
    <text evidence="2">The sequence shown here is derived from an EMBL/GenBank/DDBJ whole genome shotgun (WGS) entry which is preliminary data.</text>
</comment>
<organism evidence="2 3">
    <name type="scientific">Thomasclavelia spiroformis</name>
    <dbReference type="NCBI Taxonomy" id="29348"/>
    <lineage>
        <taxon>Bacteria</taxon>
        <taxon>Bacillati</taxon>
        <taxon>Bacillota</taxon>
        <taxon>Erysipelotrichia</taxon>
        <taxon>Erysipelotrichales</taxon>
        <taxon>Coprobacillaceae</taxon>
        <taxon>Thomasclavelia</taxon>
    </lineage>
</organism>
<keyword evidence="1" id="KW-1133">Transmembrane helix</keyword>
<feature type="transmembrane region" description="Helical" evidence="1">
    <location>
        <begin position="229"/>
        <end position="247"/>
    </location>
</feature>
<feature type="transmembrane region" description="Helical" evidence="1">
    <location>
        <begin position="110"/>
        <end position="129"/>
    </location>
</feature>
<reference evidence="2 3" key="1">
    <citation type="submission" date="2018-08" db="EMBL/GenBank/DDBJ databases">
        <title>A genome reference for cultivated species of the human gut microbiota.</title>
        <authorList>
            <person name="Zou Y."/>
            <person name="Xue W."/>
            <person name="Luo G."/>
        </authorList>
    </citation>
    <scope>NUCLEOTIDE SEQUENCE [LARGE SCALE GENOMIC DNA]</scope>
    <source>
        <strain evidence="2 3">OM02-6</strain>
    </source>
</reference>
<feature type="transmembrane region" description="Helical" evidence="1">
    <location>
        <begin position="44"/>
        <end position="63"/>
    </location>
</feature>
<gene>
    <name evidence="2" type="ORF">DXB31_06220</name>
</gene>
<proteinExistence type="predicted"/>
<keyword evidence="1" id="KW-0812">Transmembrane</keyword>
<keyword evidence="1" id="KW-0472">Membrane</keyword>
<dbReference type="EMBL" id="QSVF01000012">
    <property type="protein sequence ID" value="RGO09935.1"/>
    <property type="molecule type" value="Genomic_DNA"/>
</dbReference>
<feature type="transmembrane region" description="Helical" evidence="1">
    <location>
        <begin position="12"/>
        <end position="32"/>
    </location>
</feature>
<accession>A0A3E5FRF0</accession>
<evidence type="ECO:0000313" key="3">
    <source>
        <dbReference type="Proteomes" id="UP000261087"/>
    </source>
</evidence>